<evidence type="ECO:0000256" key="1">
    <source>
        <dbReference type="SAM" id="MobiDB-lite"/>
    </source>
</evidence>
<feature type="transmembrane region" description="Helical" evidence="2">
    <location>
        <begin position="97"/>
        <end position="117"/>
    </location>
</feature>
<dbReference type="KEGG" id="ota:OT_ostta14g00560"/>
<name>A0A096PAK1_OSTTA</name>
<evidence type="ECO:0000256" key="2">
    <source>
        <dbReference type="SAM" id="Phobius"/>
    </source>
</evidence>
<dbReference type="Proteomes" id="UP000009170">
    <property type="component" value="Unassembled WGS sequence"/>
</dbReference>
<keyword evidence="2" id="KW-1133">Transmembrane helix</keyword>
<keyword evidence="4" id="KW-1185">Reference proteome</keyword>
<feature type="region of interest" description="Disordered" evidence="1">
    <location>
        <begin position="1"/>
        <end position="23"/>
    </location>
</feature>
<dbReference type="GeneID" id="34946365"/>
<dbReference type="AlphaFoldDB" id="A0A096PAK1"/>
<keyword evidence="2" id="KW-0472">Membrane</keyword>
<gene>
    <name evidence="3" type="ORF">OT_ostta14g00560</name>
</gene>
<reference evidence="3 4" key="2">
    <citation type="journal article" date="2014" name="BMC Genomics">
        <title>An improved genome of the model marine alga Ostreococcus tauri unfolds by assessing Illumina de novo assemblies.</title>
        <authorList>
            <person name="Blanc-Mathieu R."/>
            <person name="Verhelst B."/>
            <person name="Derelle E."/>
            <person name="Rombauts S."/>
            <person name="Bouget F.Y."/>
            <person name="Carre I."/>
            <person name="Chateau A."/>
            <person name="Eyre-Walker A."/>
            <person name="Grimsley N."/>
            <person name="Moreau H."/>
            <person name="Piegu B."/>
            <person name="Rivals E."/>
            <person name="Schackwitz W."/>
            <person name="Van de Peer Y."/>
            <person name="Piganeau G."/>
        </authorList>
    </citation>
    <scope>NUCLEOTIDE SEQUENCE [LARGE SCALE GENOMIC DNA]</scope>
    <source>
        <strain evidence="4">OTTH 0595 / CCAP 157/2 / RCC745</strain>
    </source>
</reference>
<dbReference type="InParanoid" id="A0A096PAK1"/>
<dbReference type="OrthoDB" id="498166at2759"/>
<protein>
    <submittedName>
        <fullName evidence="3">Unnamed product</fullName>
    </submittedName>
</protein>
<evidence type="ECO:0000313" key="4">
    <source>
        <dbReference type="Proteomes" id="UP000009170"/>
    </source>
</evidence>
<proteinExistence type="predicted"/>
<evidence type="ECO:0000313" key="3">
    <source>
        <dbReference type="EMBL" id="CEG01986.1"/>
    </source>
</evidence>
<reference evidence="4" key="1">
    <citation type="journal article" date="2006" name="Proc. Natl. Acad. Sci. U.S.A.">
        <title>Genome analysis of the smallest free-living eukaryote Ostreococcus tauri unveils many unique features.</title>
        <authorList>
            <person name="Derelle E."/>
            <person name="Ferraz C."/>
            <person name="Rombauts S."/>
            <person name="Rouze P."/>
            <person name="Worden A.Z."/>
            <person name="Robbens S."/>
            <person name="Partensky F."/>
            <person name="Degroeve S."/>
            <person name="Echeynie S."/>
            <person name="Cooke R."/>
            <person name="Saeys Y."/>
            <person name="Wuyts J."/>
            <person name="Jabbari K."/>
            <person name="Bowler C."/>
            <person name="Panaud O."/>
            <person name="Piegu B."/>
            <person name="Ball S.G."/>
            <person name="Ral J.-P."/>
            <person name="Bouget F.-Y."/>
            <person name="Piganeau G."/>
            <person name="De Baets B."/>
            <person name="Picard A."/>
            <person name="Delseny M."/>
            <person name="Demaille J."/>
            <person name="Van de Peer Y."/>
            <person name="Moreau H."/>
        </authorList>
    </citation>
    <scope>NUCLEOTIDE SEQUENCE [LARGE SCALE GENOMIC DNA]</scope>
    <source>
        <strain evidence="4">OTTH 0595 / CCAP 157/2 / RCC745</strain>
    </source>
</reference>
<comment type="caution">
    <text evidence="3">The sequence shown here is derived from an EMBL/GenBank/DDBJ whole genome shotgun (WGS) entry which is preliminary data.</text>
</comment>
<organism evidence="3 4">
    <name type="scientific">Ostreococcus tauri</name>
    <name type="common">Marine green alga</name>
    <dbReference type="NCBI Taxonomy" id="70448"/>
    <lineage>
        <taxon>Eukaryota</taxon>
        <taxon>Viridiplantae</taxon>
        <taxon>Chlorophyta</taxon>
        <taxon>Mamiellophyceae</taxon>
        <taxon>Mamiellales</taxon>
        <taxon>Bathycoccaceae</taxon>
        <taxon>Ostreococcus</taxon>
    </lineage>
</organism>
<dbReference type="RefSeq" id="XP_022841288.1">
    <property type="nucleotide sequence ID" value="XM_022982507.1"/>
</dbReference>
<accession>A0A096PAK1</accession>
<keyword evidence="2" id="KW-0812">Transmembrane</keyword>
<sequence>MSLASAPVRARATPSTWTRRVGGGKVRSRPVTRAMWMKANDDDAGVTRGERASAAATAMLTAAMTLSAAGAAHAGVKEVEDYLIAFWHFRTADTTSVLLYTVAPIMVPYGIFSILIGKKKEQQLAELEKGGWLAFMKERELNAEMLELPQLNAFVKAADAGVLDDAMVTEFVRKLKVSEQWKKSTIAIEDNRAEEAKKRARAEAIIEAKKARGDFEKTNSR</sequence>
<dbReference type="EMBL" id="CAID01000014">
    <property type="protein sequence ID" value="CEG01986.1"/>
    <property type="molecule type" value="Genomic_DNA"/>
</dbReference>